<feature type="transmembrane region" description="Helical" evidence="5">
    <location>
        <begin position="21"/>
        <end position="41"/>
    </location>
</feature>
<evidence type="ECO:0000313" key="7">
    <source>
        <dbReference type="Proteomes" id="UP000245695"/>
    </source>
</evidence>
<feature type="transmembrane region" description="Helical" evidence="5">
    <location>
        <begin position="400"/>
        <end position="419"/>
    </location>
</feature>
<feature type="transmembrane region" description="Helical" evidence="5">
    <location>
        <begin position="283"/>
        <end position="308"/>
    </location>
</feature>
<keyword evidence="3 5" id="KW-1133">Transmembrane helix</keyword>
<feature type="transmembrane region" description="Helical" evidence="5">
    <location>
        <begin position="137"/>
        <end position="156"/>
    </location>
</feature>
<evidence type="ECO:0000313" key="6">
    <source>
        <dbReference type="EMBL" id="CEI72805.1"/>
    </source>
</evidence>
<feature type="transmembrane region" description="Helical" evidence="5">
    <location>
        <begin position="241"/>
        <end position="263"/>
    </location>
</feature>
<evidence type="ECO:0000256" key="5">
    <source>
        <dbReference type="SAM" id="Phobius"/>
    </source>
</evidence>
<dbReference type="EMBL" id="LN650648">
    <property type="protein sequence ID" value="CEI72805.1"/>
    <property type="molecule type" value="Genomic_DNA"/>
</dbReference>
<keyword evidence="4 5" id="KW-0472">Membrane</keyword>
<feature type="transmembrane region" description="Helical" evidence="5">
    <location>
        <begin position="359"/>
        <end position="380"/>
    </location>
</feature>
<dbReference type="InterPro" id="IPR002293">
    <property type="entry name" value="AA/rel_permease1"/>
</dbReference>
<dbReference type="AlphaFoldDB" id="A0A2P2BR22"/>
<accession>A0A2P2BR22</accession>
<organism evidence="6 7">
    <name type="scientific">Romboutsia hominis</name>
    <dbReference type="NCBI Taxonomy" id="1507512"/>
    <lineage>
        <taxon>Bacteria</taxon>
        <taxon>Bacillati</taxon>
        <taxon>Bacillota</taxon>
        <taxon>Clostridia</taxon>
        <taxon>Peptostreptococcales</taxon>
        <taxon>Peptostreptococcaceae</taxon>
        <taxon>Romboutsia</taxon>
    </lineage>
</organism>
<dbReference type="KEGG" id="rhom:FRIFI_1269"/>
<dbReference type="Gene3D" id="1.20.1740.10">
    <property type="entry name" value="Amino acid/polyamine transporter I"/>
    <property type="match status" value="1"/>
</dbReference>
<feature type="transmembrane region" description="Helical" evidence="5">
    <location>
        <begin position="336"/>
        <end position="353"/>
    </location>
</feature>
<evidence type="ECO:0000256" key="4">
    <source>
        <dbReference type="ARBA" id="ARBA00023136"/>
    </source>
</evidence>
<evidence type="ECO:0000256" key="1">
    <source>
        <dbReference type="ARBA" id="ARBA00004141"/>
    </source>
</evidence>
<gene>
    <name evidence="6" type="ORF">FRIFI_1269</name>
</gene>
<sequence>MTKLGEERNMNMQDKQLQKNLGAAAALSTVVGMVIGGGVFFKPQAVYELTGGEPGLGMIAWVIAGIMTITAGLTAAEVSAAIPKTGGMMVYIEEIYGEKLGFLTGWMQSVLFFPATIAAISVMFGQQSAILLGNENLVIPMTVGVILLVGGLNTLGSKTSGAIQTISTVCKLIPLVLIMVFGFISGSGNNSITTPLVGEGISATSVIGQLLVAILFAYDGWINVGTLAGEMKDPGKDLPKAIIGGLSLVMAVYVVINLAYLWVLPASELAKYASPASAVATEIFGPIGGKIITMGILISVFGCINGYLLTGPRIIYTLGQQKTLPEFLGKLNKYDVPANATMVMASLSALYALSGQFNLLSDLSMFAIWSFYVLTFVGVIKMRKTMPNLHRPYKVPFYPVIPLIAIAGGLFVVINQLLFAGPKNTMMSLGGVVVTLIGLPIYNYMMKKNQKEKDIKRVA</sequence>
<dbReference type="GO" id="GO:0015179">
    <property type="term" value="F:L-amino acid transmembrane transporter activity"/>
    <property type="evidence" value="ECO:0007669"/>
    <property type="project" value="TreeGrafter"/>
</dbReference>
<feature type="transmembrane region" description="Helical" evidence="5">
    <location>
        <begin position="168"/>
        <end position="186"/>
    </location>
</feature>
<feature type="transmembrane region" description="Helical" evidence="5">
    <location>
        <begin position="61"/>
        <end position="82"/>
    </location>
</feature>
<feature type="transmembrane region" description="Helical" evidence="5">
    <location>
        <begin position="206"/>
        <end position="229"/>
    </location>
</feature>
<dbReference type="PANTHER" id="PTHR11785">
    <property type="entry name" value="AMINO ACID TRANSPORTER"/>
    <property type="match status" value="1"/>
</dbReference>
<dbReference type="Proteomes" id="UP000245695">
    <property type="component" value="Chromosome 1"/>
</dbReference>
<dbReference type="GO" id="GO:0016020">
    <property type="term" value="C:membrane"/>
    <property type="evidence" value="ECO:0007669"/>
    <property type="project" value="UniProtKB-SubCell"/>
</dbReference>
<reference evidence="6 7" key="1">
    <citation type="submission" date="2014-09" db="EMBL/GenBank/DDBJ databases">
        <authorList>
            <person name="Hornung B.V."/>
        </authorList>
    </citation>
    <scope>NUCLEOTIDE SEQUENCE [LARGE SCALE GENOMIC DNA]</scope>
    <source>
        <strain evidence="6 7">FRIFI</strain>
    </source>
</reference>
<feature type="transmembrane region" description="Helical" evidence="5">
    <location>
        <begin position="425"/>
        <end position="445"/>
    </location>
</feature>
<dbReference type="InterPro" id="IPR050598">
    <property type="entry name" value="AminoAcid_Transporter"/>
</dbReference>
<evidence type="ECO:0000256" key="3">
    <source>
        <dbReference type="ARBA" id="ARBA00022989"/>
    </source>
</evidence>
<proteinExistence type="predicted"/>
<dbReference type="PANTHER" id="PTHR11785:SF512">
    <property type="entry name" value="SOBREMESA, ISOFORM B"/>
    <property type="match status" value="1"/>
</dbReference>
<feature type="transmembrane region" description="Helical" evidence="5">
    <location>
        <begin position="103"/>
        <end position="125"/>
    </location>
</feature>
<protein>
    <submittedName>
        <fullName evidence="6">Serine/threonine exchanger SteT</fullName>
    </submittedName>
</protein>
<dbReference type="Pfam" id="PF13520">
    <property type="entry name" value="AA_permease_2"/>
    <property type="match status" value="1"/>
</dbReference>
<name>A0A2P2BR22_9FIRM</name>
<dbReference type="PIRSF" id="PIRSF006060">
    <property type="entry name" value="AA_transporter"/>
    <property type="match status" value="1"/>
</dbReference>
<evidence type="ECO:0000256" key="2">
    <source>
        <dbReference type="ARBA" id="ARBA00022692"/>
    </source>
</evidence>
<keyword evidence="2 5" id="KW-0812">Transmembrane</keyword>
<keyword evidence="7" id="KW-1185">Reference proteome</keyword>
<comment type="subcellular location">
    <subcellularLocation>
        <location evidence="1">Membrane</location>
        <topology evidence="1">Multi-pass membrane protein</topology>
    </subcellularLocation>
</comment>